<gene>
    <name evidence="2" type="ORF">EW026_g7670</name>
</gene>
<evidence type="ECO:0000313" key="2">
    <source>
        <dbReference type="EMBL" id="THG93613.1"/>
    </source>
</evidence>
<feature type="region of interest" description="Disordered" evidence="1">
    <location>
        <begin position="170"/>
        <end position="216"/>
    </location>
</feature>
<feature type="region of interest" description="Disordered" evidence="1">
    <location>
        <begin position="1"/>
        <end position="94"/>
    </location>
</feature>
<feature type="region of interest" description="Disordered" evidence="1">
    <location>
        <begin position="113"/>
        <end position="142"/>
    </location>
</feature>
<feature type="compositionally biased region" description="Polar residues" evidence="1">
    <location>
        <begin position="204"/>
        <end position="216"/>
    </location>
</feature>
<proteinExistence type="predicted"/>
<evidence type="ECO:0000256" key="1">
    <source>
        <dbReference type="SAM" id="MobiDB-lite"/>
    </source>
</evidence>
<keyword evidence="3" id="KW-1185">Reference proteome</keyword>
<dbReference type="AlphaFoldDB" id="A0A4S4K711"/>
<evidence type="ECO:0000313" key="3">
    <source>
        <dbReference type="Proteomes" id="UP000309038"/>
    </source>
</evidence>
<reference evidence="2 3" key="1">
    <citation type="submission" date="2019-02" db="EMBL/GenBank/DDBJ databases">
        <title>Genome sequencing of the rare red list fungi Phlebia centrifuga.</title>
        <authorList>
            <person name="Buettner E."/>
            <person name="Kellner H."/>
        </authorList>
    </citation>
    <scope>NUCLEOTIDE SEQUENCE [LARGE SCALE GENOMIC DNA]</scope>
    <source>
        <strain evidence="2 3">DSM 108282</strain>
    </source>
</reference>
<dbReference type="Proteomes" id="UP000309038">
    <property type="component" value="Unassembled WGS sequence"/>
</dbReference>
<sequence length="534" mass="58969">MHIDPLLRFQPQARDPIPTSNVPPITRSSLSDVPVSPLAASAISEVSSNSGPIPPIQTPSPNEEHTIGNTSRDKQRETDNIQQDQGCSLKSGEVSLTPENTIIDLTQVDAIDRAGPSGKRVGKRRQSDIDEPSTKKLRTGSFGGDYYVVPQLKASVSPLAEFGALQASESHTGLSQDKQPPLNFFMKHRRPPVSTDHPADSEKPSTSATDSDGSKRATNSKLLLLTAQLPAGDNSDTRGLSRSQQMFRRYTNIDPRSVKISSNGLEFFTFMSMRDKHQWATHNMNSRKFVQATEFYNKELERVSAEKGIQDQMIQKSPRAIMDMLTEMETKIVQRIATNNFKSHTSGDTAFWTHHCNAVPLGQKVKTQDGKSQRKVQECKRCLKVKYVGGIGSTDNHKKLHCADGVKSKDKNDPSPPWPQPDGIFSAGTHFHPLVFLQTFRLLFEKLAIENADGADLDAELLAFAEMVHKRTITVNAAHGGGQNALFRLYEHLTMSPHFPQIVVTHEGKQYLRLDCISDGAQMSTAAEVPPADV</sequence>
<accession>A0A4S4K711</accession>
<protein>
    <submittedName>
        <fullName evidence="2">Uncharacterized protein</fullName>
    </submittedName>
</protein>
<dbReference type="EMBL" id="SGPJ01000611">
    <property type="protein sequence ID" value="THG93613.1"/>
    <property type="molecule type" value="Genomic_DNA"/>
</dbReference>
<name>A0A4S4K711_9APHY</name>
<feature type="compositionally biased region" description="Basic and acidic residues" evidence="1">
    <location>
        <begin position="62"/>
        <end position="79"/>
    </location>
</feature>
<organism evidence="2 3">
    <name type="scientific">Hermanssonia centrifuga</name>
    <dbReference type="NCBI Taxonomy" id="98765"/>
    <lineage>
        <taxon>Eukaryota</taxon>
        <taxon>Fungi</taxon>
        <taxon>Dikarya</taxon>
        <taxon>Basidiomycota</taxon>
        <taxon>Agaricomycotina</taxon>
        <taxon>Agaricomycetes</taxon>
        <taxon>Polyporales</taxon>
        <taxon>Meruliaceae</taxon>
        <taxon>Hermanssonia</taxon>
    </lineage>
</organism>
<feature type="compositionally biased region" description="Basic and acidic residues" evidence="1">
    <location>
        <begin position="125"/>
        <end position="134"/>
    </location>
</feature>
<comment type="caution">
    <text evidence="2">The sequence shown here is derived from an EMBL/GenBank/DDBJ whole genome shotgun (WGS) entry which is preliminary data.</text>
</comment>
<feature type="compositionally biased region" description="Polar residues" evidence="1">
    <location>
        <begin position="18"/>
        <end position="31"/>
    </location>
</feature>